<dbReference type="PANTHER" id="PTHR45266">
    <property type="entry name" value="OXALOACETATE DECARBOXYLASE ALPHA CHAIN"/>
    <property type="match status" value="1"/>
</dbReference>
<evidence type="ECO:0000256" key="1">
    <source>
        <dbReference type="ARBA" id="ARBA00023267"/>
    </source>
</evidence>
<dbReference type="PANTHER" id="PTHR45266:SF3">
    <property type="entry name" value="OXALOACETATE DECARBOXYLASE ALPHA CHAIN"/>
    <property type="match status" value="1"/>
</dbReference>
<dbReference type="InterPro" id="IPR000089">
    <property type="entry name" value="Biotin_lipoyl"/>
</dbReference>
<dbReference type="Proteomes" id="UP001596023">
    <property type="component" value="Unassembled WGS sequence"/>
</dbReference>
<dbReference type="InterPro" id="IPR050709">
    <property type="entry name" value="Biotin_Carboxyl_Carrier/Decarb"/>
</dbReference>
<evidence type="ECO:0000259" key="2">
    <source>
        <dbReference type="PROSITE" id="PS50968"/>
    </source>
</evidence>
<comment type="caution">
    <text evidence="3">The sequence shown here is derived from an EMBL/GenBank/DDBJ whole genome shotgun (WGS) entry which is preliminary data.</text>
</comment>
<keyword evidence="4" id="KW-1185">Reference proteome</keyword>
<dbReference type="CDD" id="cd06850">
    <property type="entry name" value="biotinyl_domain"/>
    <property type="match status" value="1"/>
</dbReference>
<sequence>MKQFIYRINGQEYIVAVNKMEGDLAEVAVNGTNYKVELVNSDEDVNFVARPAAKAAPAPAAAAPKATAAAPSANKPAAGGAGTVKSPLPGIVIGVQVNVGDEVKKGQTVAMLEAMKMENAIQAPMDGKVTEIYVNAGDSVLEGVALLSIG</sequence>
<dbReference type="InterPro" id="IPR011053">
    <property type="entry name" value="Single_hybrid_motif"/>
</dbReference>
<dbReference type="Gene3D" id="2.40.50.100">
    <property type="match status" value="1"/>
</dbReference>
<dbReference type="Pfam" id="PF00364">
    <property type="entry name" value="Biotin_lipoyl"/>
    <property type="match status" value="1"/>
</dbReference>
<gene>
    <name evidence="3" type="ORF">ACFO6W_01145</name>
</gene>
<protein>
    <submittedName>
        <fullName evidence="3">Biotin/lipoyl-containing protein</fullName>
    </submittedName>
</protein>
<dbReference type="SUPFAM" id="SSF51230">
    <property type="entry name" value="Single hybrid motif"/>
    <property type="match status" value="1"/>
</dbReference>
<evidence type="ECO:0000313" key="4">
    <source>
        <dbReference type="Proteomes" id="UP001596023"/>
    </source>
</evidence>
<reference evidence="4" key="1">
    <citation type="journal article" date="2019" name="Int. J. Syst. Evol. Microbiol.">
        <title>The Global Catalogue of Microorganisms (GCM) 10K type strain sequencing project: providing services to taxonomists for standard genome sequencing and annotation.</title>
        <authorList>
            <consortium name="The Broad Institute Genomics Platform"/>
            <consortium name="The Broad Institute Genome Sequencing Center for Infectious Disease"/>
            <person name="Wu L."/>
            <person name="Ma J."/>
        </authorList>
    </citation>
    <scope>NUCLEOTIDE SEQUENCE [LARGE SCALE GENOMIC DNA]</scope>
    <source>
        <strain evidence="4">CCUG 66188</strain>
    </source>
</reference>
<name>A0ABV9KRF7_9BACT</name>
<dbReference type="PROSITE" id="PS00188">
    <property type="entry name" value="BIOTIN"/>
    <property type="match status" value="1"/>
</dbReference>
<accession>A0ABV9KRF7</accession>
<feature type="domain" description="Lipoyl-binding" evidence="2">
    <location>
        <begin position="81"/>
        <end position="150"/>
    </location>
</feature>
<organism evidence="3 4">
    <name type="scientific">Dysgonomonas termitidis</name>
    <dbReference type="NCBI Taxonomy" id="1516126"/>
    <lineage>
        <taxon>Bacteria</taxon>
        <taxon>Pseudomonadati</taxon>
        <taxon>Bacteroidota</taxon>
        <taxon>Bacteroidia</taxon>
        <taxon>Bacteroidales</taxon>
        <taxon>Dysgonomonadaceae</taxon>
        <taxon>Dysgonomonas</taxon>
    </lineage>
</organism>
<dbReference type="RefSeq" id="WP_379993469.1">
    <property type="nucleotide sequence ID" value="NZ_JBHSGN010000007.1"/>
</dbReference>
<dbReference type="EMBL" id="JBHSGN010000007">
    <property type="protein sequence ID" value="MFC4672291.1"/>
    <property type="molecule type" value="Genomic_DNA"/>
</dbReference>
<proteinExistence type="predicted"/>
<evidence type="ECO:0000313" key="3">
    <source>
        <dbReference type="EMBL" id="MFC4672291.1"/>
    </source>
</evidence>
<keyword evidence="1" id="KW-0092">Biotin</keyword>
<dbReference type="PROSITE" id="PS50968">
    <property type="entry name" value="BIOTINYL_LIPOYL"/>
    <property type="match status" value="1"/>
</dbReference>
<dbReference type="InterPro" id="IPR001882">
    <property type="entry name" value="Biotin_BS"/>
</dbReference>